<feature type="domain" description="Ig-like" evidence="1">
    <location>
        <begin position="1"/>
        <end position="81"/>
    </location>
</feature>
<reference evidence="2" key="1">
    <citation type="submission" date="2025-08" db="UniProtKB">
        <authorList>
            <consortium name="Ensembl"/>
        </authorList>
    </citation>
    <scope>IDENTIFICATION</scope>
</reference>
<evidence type="ECO:0000259" key="1">
    <source>
        <dbReference type="PROSITE" id="PS50835"/>
    </source>
</evidence>
<dbReference type="SUPFAM" id="SSF48726">
    <property type="entry name" value="Immunoglobulin"/>
    <property type="match status" value="1"/>
</dbReference>
<proteinExistence type="predicted"/>
<dbReference type="PANTHER" id="PTHR21063">
    <property type="entry name" value="LFA-3"/>
    <property type="match status" value="1"/>
</dbReference>
<dbReference type="InterPro" id="IPR007110">
    <property type="entry name" value="Ig-like_dom"/>
</dbReference>
<dbReference type="Ensembl" id="ENSCCRT00020044491.1">
    <property type="protein sequence ID" value="ENSCCRP00020040783.1"/>
    <property type="gene ID" value="ENSCCRG00020018150.1"/>
</dbReference>
<dbReference type="AlphaFoldDB" id="A0A8C2EHZ1"/>
<name>A0A8C2EHZ1_CYPCA</name>
<dbReference type="PANTHER" id="PTHR21063:SF4">
    <property type="entry name" value="CD48 ANTIGEN-RELATED"/>
    <property type="match status" value="1"/>
</dbReference>
<dbReference type="Proteomes" id="UP000694701">
    <property type="component" value="Unplaced"/>
</dbReference>
<accession>A0A8C2EHZ1</accession>
<dbReference type="Gene3D" id="2.60.40.10">
    <property type="entry name" value="Immunoglobulins"/>
    <property type="match status" value="1"/>
</dbReference>
<organism evidence="2 3">
    <name type="scientific">Cyprinus carpio</name>
    <name type="common">Common carp</name>
    <dbReference type="NCBI Taxonomy" id="7962"/>
    <lineage>
        <taxon>Eukaryota</taxon>
        <taxon>Metazoa</taxon>
        <taxon>Chordata</taxon>
        <taxon>Craniata</taxon>
        <taxon>Vertebrata</taxon>
        <taxon>Euteleostomi</taxon>
        <taxon>Actinopterygii</taxon>
        <taxon>Neopterygii</taxon>
        <taxon>Teleostei</taxon>
        <taxon>Ostariophysi</taxon>
        <taxon>Cypriniformes</taxon>
        <taxon>Cyprinidae</taxon>
        <taxon>Cyprininae</taxon>
        <taxon>Cyprinus</taxon>
    </lineage>
</organism>
<evidence type="ECO:0000313" key="3">
    <source>
        <dbReference type="Proteomes" id="UP000694701"/>
    </source>
</evidence>
<dbReference type="InterPro" id="IPR036179">
    <property type="entry name" value="Ig-like_dom_sf"/>
</dbReference>
<protein>
    <recommendedName>
        <fullName evidence="1">Ig-like domain-containing protein</fullName>
    </recommendedName>
</protein>
<dbReference type="PROSITE" id="PS50835">
    <property type="entry name" value="IG_LIKE"/>
    <property type="match status" value="1"/>
</dbReference>
<dbReference type="InterPro" id="IPR013783">
    <property type="entry name" value="Ig-like_fold"/>
</dbReference>
<evidence type="ECO:0000313" key="2">
    <source>
        <dbReference type="Ensembl" id="ENSCCRP00020040783.1"/>
    </source>
</evidence>
<sequence>MEGESVTLHTDVAELKKDDEIMWRFNGTLIAKANIPEYDNDERFRDRLKLDQTGSLTITNTRTTDSGDYKLSIIAGNMEITKLFSVTVYAVTASGPQTPPHSPDSVPICADLCCCCCCWISVDCCGSCDLLDLLEKKTRTRGQVLLNI</sequence>